<protein>
    <submittedName>
        <fullName evidence="2">Uncharacterized protein</fullName>
    </submittedName>
</protein>
<proteinExistence type="predicted"/>
<dbReference type="Proteomes" id="UP001488838">
    <property type="component" value="Unassembled WGS sequence"/>
</dbReference>
<dbReference type="AlphaFoldDB" id="A0AAW0IK42"/>
<organism evidence="2 3">
    <name type="scientific">Myodes glareolus</name>
    <name type="common">Bank vole</name>
    <name type="synonym">Clethrionomys glareolus</name>
    <dbReference type="NCBI Taxonomy" id="447135"/>
    <lineage>
        <taxon>Eukaryota</taxon>
        <taxon>Metazoa</taxon>
        <taxon>Chordata</taxon>
        <taxon>Craniata</taxon>
        <taxon>Vertebrata</taxon>
        <taxon>Euteleostomi</taxon>
        <taxon>Mammalia</taxon>
        <taxon>Eutheria</taxon>
        <taxon>Euarchontoglires</taxon>
        <taxon>Glires</taxon>
        <taxon>Rodentia</taxon>
        <taxon>Myomorpha</taxon>
        <taxon>Muroidea</taxon>
        <taxon>Cricetidae</taxon>
        <taxon>Arvicolinae</taxon>
        <taxon>Myodes</taxon>
    </lineage>
</organism>
<reference evidence="2 3" key="1">
    <citation type="journal article" date="2023" name="bioRxiv">
        <title>Conserved and derived expression patterns and positive selection on dental genes reveal complex evolutionary context of ever-growing rodent molars.</title>
        <authorList>
            <person name="Calamari Z.T."/>
            <person name="Song A."/>
            <person name="Cohen E."/>
            <person name="Akter M."/>
            <person name="Roy R.D."/>
            <person name="Hallikas O."/>
            <person name="Christensen M.M."/>
            <person name="Li P."/>
            <person name="Marangoni P."/>
            <person name="Jernvall J."/>
            <person name="Klein O.D."/>
        </authorList>
    </citation>
    <scope>NUCLEOTIDE SEQUENCE [LARGE SCALE GENOMIC DNA]</scope>
    <source>
        <strain evidence="2">V071</strain>
    </source>
</reference>
<keyword evidence="3" id="KW-1185">Reference proteome</keyword>
<comment type="caution">
    <text evidence="2">The sequence shown here is derived from an EMBL/GenBank/DDBJ whole genome shotgun (WGS) entry which is preliminary data.</text>
</comment>
<accession>A0AAW0IK42</accession>
<dbReference type="EMBL" id="JBBHLL010000122">
    <property type="protein sequence ID" value="KAK7814566.1"/>
    <property type="molecule type" value="Genomic_DNA"/>
</dbReference>
<evidence type="ECO:0000256" key="1">
    <source>
        <dbReference type="SAM" id="MobiDB-lite"/>
    </source>
</evidence>
<sequence>DNTELSHEAPSLDDVIRTEAPEDGNAESQHSLVAEIMVSVTDLREYLSLWLDQELITVSLHRAAPKGSSFFAGSKVRSPRPRGLRGRHWPFDTLLKTPDHLDLQMEPISIKQFEKRWLLGIANKTQKPLSKTPKNPYEESSRSTGSDEPDHSRAGMSSCPQPWFVVLKEHQDPKNGSLPVADPNGPIVDAGLSSNLQPGSVRLTSWRQKPHIYGMGTGQSCWIPPPSDQGLQAMEGNSHLPSYKEWPLAVGIEKLHS</sequence>
<gene>
    <name evidence="2" type="ORF">U0070_005869</name>
</gene>
<feature type="region of interest" description="Disordered" evidence="1">
    <location>
        <begin position="127"/>
        <end position="157"/>
    </location>
</feature>
<feature type="non-terminal residue" evidence="2">
    <location>
        <position position="1"/>
    </location>
</feature>
<name>A0AAW0IK42_MYOGA</name>
<evidence type="ECO:0000313" key="3">
    <source>
        <dbReference type="Proteomes" id="UP001488838"/>
    </source>
</evidence>
<evidence type="ECO:0000313" key="2">
    <source>
        <dbReference type="EMBL" id="KAK7814566.1"/>
    </source>
</evidence>